<evidence type="ECO:0000256" key="4">
    <source>
        <dbReference type="ARBA" id="ARBA00023139"/>
    </source>
</evidence>
<dbReference type="EMBL" id="JAGSYN010000067">
    <property type="protein sequence ID" value="KAG7664693.1"/>
    <property type="molecule type" value="Genomic_DNA"/>
</dbReference>
<dbReference type="OrthoDB" id="3995860at2759"/>
<dbReference type="GO" id="GO:0001919">
    <property type="term" value="P:regulation of receptor recycling"/>
    <property type="evidence" value="ECO:0007669"/>
    <property type="project" value="InterPro"/>
</dbReference>
<dbReference type="Proteomes" id="UP000694255">
    <property type="component" value="Unassembled WGS sequence"/>
</dbReference>
<dbReference type="GO" id="GO:0045121">
    <property type="term" value="C:membrane raft"/>
    <property type="evidence" value="ECO:0007669"/>
    <property type="project" value="InterPro"/>
</dbReference>
<dbReference type="GO" id="GO:0071986">
    <property type="term" value="C:Ragulator complex"/>
    <property type="evidence" value="ECO:0007669"/>
    <property type="project" value="InterPro"/>
</dbReference>
<dbReference type="GO" id="GO:0071230">
    <property type="term" value="P:cellular response to amino acid stimulus"/>
    <property type="evidence" value="ECO:0007669"/>
    <property type="project" value="InterPro"/>
</dbReference>
<evidence type="ECO:0000313" key="8">
    <source>
        <dbReference type="Proteomes" id="UP000694255"/>
    </source>
</evidence>
<dbReference type="RefSeq" id="XP_049264925.1">
    <property type="nucleotide sequence ID" value="XM_049405471.1"/>
</dbReference>
<dbReference type="GO" id="GO:0031902">
    <property type="term" value="C:late endosome membrane"/>
    <property type="evidence" value="ECO:0007669"/>
    <property type="project" value="InterPro"/>
</dbReference>
<dbReference type="GO" id="GO:0032008">
    <property type="term" value="P:positive regulation of TOR signaling"/>
    <property type="evidence" value="ECO:0007669"/>
    <property type="project" value="InterPro"/>
</dbReference>
<protein>
    <submittedName>
        <fullName evidence="7">Uncharacterized protein</fullName>
    </submittedName>
</protein>
<evidence type="ECO:0000256" key="5">
    <source>
        <dbReference type="ARBA" id="ARBA00023288"/>
    </source>
</evidence>
<name>A0A8J5QM95_9ASCO</name>
<keyword evidence="4" id="KW-0564">Palmitate</keyword>
<dbReference type="AlphaFoldDB" id="A0A8J5QM95"/>
<dbReference type="SMART" id="SM01262">
    <property type="entry name" value="LAMTOR"/>
    <property type="match status" value="1"/>
</dbReference>
<dbReference type="InterPro" id="IPR028209">
    <property type="entry name" value="LAMTOR1/MEH1"/>
</dbReference>
<keyword evidence="2" id="KW-0519">Myristate</keyword>
<accession>A0A8J5QM95</accession>
<evidence type="ECO:0000256" key="6">
    <source>
        <dbReference type="SAM" id="Coils"/>
    </source>
</evidence>
<keyword evidence="8" id="KW-1185">Reference proteome</keyword>
<sequence length="150" mass="17421">MGLCLSCLSHSQDDEDNETSSLLRNQQNSYNSNYAQEEQLLKEQQQRQQELSNIVNELSDKLIDVTSFLNPSTTATNLQQHPSLSSLTHNISPQEHEINNDNNEQSNVRVYPYVYNVEDRDKVLKEMEEINQSIRDSCKVQLEEPLYLKF</sequence>
<keyword evidence="5" id="KW-0449">Lipoprotein</keyword>
<dbReference type="Pfam" id="PF15454">
    <property type="entry name" value="LAMTOR"/>
    <property type="match status" value="1"/>
</dbReference>
<comment type="caution">
    <text evidence="7">The sequence shown here is derived from an EMBL/GenBank/DDBJ whole genome shotgun (WGS) entry which is preliminary data.</text>
</comment>
<gene>
    <name evidence="7" type="ORF">J8A68_001790</name>
</gene>
<reference evidence="7 8" key="1">
    <citation type="journal article" date="2021" name="DNA Res.">
        <title>Genome analysis of Candida subhashii reveals its hybrid nature and dual mitochondrial genome conformations.</title>
        <authorList>
            <person name="Mixao V."/>
            <person name="Hegedusova E."/>
            <person name="Saus E."/>
            <person name="Pryszcz L.P."/>
            <person name="Cillingova A."/>
            <person name="Nosek J."/>
            <person name="Gabaldon T."/>
        </authorList>
    </citation>
    <scope>NUCLEOTIDE SEQUENCE [LARGE SCALE GENOMIC DNA]</scope>
    <source>
        <strain evidence="7 8">CBS 10753</strain>
    </source>
</reference>
<proteinExistence type="predicted"/>
<evidence type="ECO:0000256" key="2">
    <source>
        <dbReference type="ARBA" id="ARBA00022707"/>
    </source>
</evidence>
<organism evidence="7 8">
    <name type="scientific">[Candida] subhashii</name>
    <dbReference type="NCBI Taxonomy" id="561895"/>
    <lineage>
        <taxon>Eukaryota</taxon>
        <taxon>Fungi</taxon>
        <taxon>Dikarya</taxon>
        <taxon>Ascomycota</taxon>
        <taxon>Saccharomycotina</taxon>
        <taxon>Pichiomycetes</taxon>
        <taxon>Debaryomycetaceae</taxon>
        <taxon>Spathaspora</taxon>
    </lineage>
</organism>
<evidence type="ECO:0000256" key="3">
    <source>
        <dbReference type="ARBA" id="ARBA00023136"/>
    </source>
</evidence>
<keyword evidence="6" id="KW-0175">Coiled coil</keyword>
<evidence type="ECO:0000256" key="1">
    <source>
        <dbReference type="ARBA" id="ARBA00004308"/>
    </source>
</evidence>
<dbReference type="GO" id="GO:0016197">
    <property type="term" value="P:endosomal transport"/>
    <property type="evidence" value="ECO:0007669"/>
    <property type="project" value="InterPro"/>
</dbReference>
<comment type="subcellular location">
    <subcellularLocation>
        <location evidence="1">Endomembrane system</location>
    </subcellularLocation>
</comment>
<dbReference type="GO" id="GO:0043410">
    <property type="term" value="P:positive regulation of MAPK cascade"/>
    <property type="evidence" value="ECO:0007669"/>
    <property type="project" value="InterPro"/>
</dbReference>
<feature type="coiled-coil region" evidence="6">
    <location>
        <begin position="27"/>
        <end position="61"/>
    </location>
</feature>
<evidence type="ECO:0000313" key="7">
    <source>
        <dbReference type="EMBL" id="KAG7664693.1"/>
    </source>
</evidence>
<dbReference type="GeneID" id="73468591"/>
<keyword evidence="3" id="KW-0472">Membrane</keyword>